<keyword evidence="11" id="KW-0482">Metalloprotease</keyword>
<feature type="domain" description="Aminopeptidase N-like N-terminal" evidence="17">
    <location>
        <begin position="68"/>
        <end position="190"/>
    </location>
</feature>
<dbReference type="InterPro" id="IPR014782">
    <property type="entry name" value="Peptidase_M1_dom"/>
</dbReference>
<dbReference type="FunFam" id="2.60.40.1840:FF:000001">
    <property type="entry name" value="Aminopeptidase N"/>
    <property type="match status" value="1"/>
</dbReference>
<dbReference type="GO" id="GO:0006508">
    <property type="term" value="P:proteolysis"/>
    <property type="evidence" value="ECO:0007669"/>
    <property type="project" value="UniProtKB-UniRule"/>
</dbReference>
<evidence type="ECO:0000256" key="4">
    <source>
        <dbReference type="ARBA" id="ARBA00012564"/>
    </source>
</evidence>
<dbReference type="GO" id="GO:0016285">
    <property type="term" value="F:alanyl aminopeptidase activity"/>
    <property type="evidence" value="ECO:0007669"/>
    <property type="project" value="UniProtKB-EC"/>
</dbReference>
<keyword evidence="9" id="KW-0378">Hydrolase</keyword>
<dbReference type="Proteomes" id="UP000287447">
    <property type="component" value="Unassembled WGS sequence"/>
</dbReference>
<feature type="domain" description="Peptidase M1 alanyl aminopeptidase Ig-like fold" evidence="15">
    <location>
        <begin position="448"/>
        <end position="549"/>
    </location>
</feature>
<keyword evidence="6 18" id="KW-0031">Aminopeptidase</keyword>
<evidence type="ECO:0000256" key="10">
    <source>
        <dbReference type="ARBA" id="ARBA00022833"/>
    </source>
</evidence>
<evidence type="ECO:0000256" key="5">
    <source>
        <dbReference type="ARBA" id="ARBA00015611"/>
    </source>
</evidence>
<dbReference type="Gene3D" id="3.30.2010.30">
    <property type="match status" value="1"/>
</dbReference>
<reference evidence="19" key="1">
    <citation type="submission" date="2019-01" db="EMBL/GenBank/DDBJ databases">
        <title>Gri0909 isolated from a small marine red alga.</title>
        <authorList>
            <person name="Kim J."/>
            <person name="Jeong S.E."/>
            <person name="Jeon C.O."/>
        </authorList>
    </citation>
    <scope>NUCLEOTIDE SEQUENCE [LARGE SCALE GENOMIC DNA]</scope>
    <source>
        <strain evidence="19">Gri0909</strain>
    </source>
</reference>
<feature type="domain" description="Peptidase M1 membrane alanine aminopeptidase" evidence="14">
    <location>
        <begin position="229"/>
        <end position="443"/>
    </location>
</feature>
<dbReference type="InterPro" id="IPR035414">
    <property type="entry name" value="Peptidase_M1_pepN_Ig-like"/>
</dbReference>
<evidence type="ECO:0000256" key="9">
    <source>
        <dbReference type="ARBA" id="ARBA00022801"/>
    </source>
</evidence>
<evidence type="ECO:0000256" key="6">
    <source>
        <dbReference type="ARBA" id="ARBA00022438"/>
    </source>
</evidence>
<evidence type="ECO:0000259" key="17">
    <source>
        <dbReference type="Pfam" id="PF17900"/>
    </source>
</evidence>
<dbReference type="InterPro" id="IPR001930">
    <property type="entry name" value="Peptidase_M1"/>
</dbReference>
<keyword evidence="19" id="KW-1185">Reference proteome</keyword>
<dbReference type="EMBL" id="SADE01000003">
    <property type="protein sequence ID" value="RVU35082.1"/>
    <property type="molecule type" value="Genomic_DNA"/>
</dbReference>
<dbReference type="Gene3D" id="1.10.390.10">
    <property type="entry name" value="Neutral Protease Domain 2"/>
    <property type="match status" value="1"/>
</dbReference>
<dbReference type="GO" id="GO:0008270">
    <property type="term" value="F:zinc ion binding"/>
    <property type="evidence" value="ECO:0007669"/>
    <property type="project" value="InterPro"/>
</dbReference>
<organism evidence="18 19">
    <name type="scientific">Hwanghaeella grinnelliae</name>
    <dbReference type="NCBI Taxonomy" id="2500179"/>
    <lineage>
        <taxon>Bacteria</taxon>
        <taxon>Pseudomonadati</taxon>
        <taxon>Pseudomonadota</taxon>
        <taxon>Alphaproteobacteria</taxon>
        <taxon>Rhodospirillales</taxon>
        <taxon>Rhodospirillaceae</taxon>
        <taxon>Hwanghaeella</taxon>
    </lineage>
</organism>
<comment type="similarity">
    <text evidence="3">Belongs to the peptidase M1 family.</text>
</comment>
<keyword evidence="10" id="KW-0862">Zinc</keyword>
<dbReference type="Gene3D" id="1.25.50.10">
    <property type="entry name" value="Peptidase M1, alanyl aminopeptidase, C-terminal domain"/>
    <property type="match status" value="1"/>
</dbReference>
<dbReference type="InterPro" id="IPR038438">
    <property type="entry name" value="PepN_Ig-like_sf"/>
</dbReference>
<dbReference type="InterPro" id="IPR012779">
    <property type="entry name" value="Peptidase_M1_pepN"/>
</dbReference>
<proteinExistence type="inferred from homology"/>
<evidence type="ECO:0000259" key="15">
    <source>
        <dbReference type="Pfam" id="PF11940"/>
    </source>
</evidence>
<dbReference type="Pfam" id="PF17900">
    <property type="entry name" value="Peptidase_M1_N"/>
    <property type="match status" value="1"/>
</dbReference>
<accession>A0A3S2WQM5</accession>
<comment type="cofactor">
    <cofactor evidence="2">
        <name>Zn(2+)</name>
        <dbReference type="ChEBI" id="CHEBI:29105"/>
    </cofactor>
</comment>
<dbReference type="SUPFAM" id="SSF63737">
    <property type="entry name" value="Leukotriene A4 hydrolase N-terminal domain"/>
    <property type="match status" value="1"/>
</dbReference>
<dbReference type="OrthoDB" id="100605at2"/>
<evidence type="ECO:0000256" key="11">
    <source>
        <dbReference type="ARBA" id="ARBA00023049"/>
    </source>
</evidence>
<comment type="function">
    <text evidence="12">Aminopeptidase N is involved in the degradation of intracellular peptides generated by protein breakdown during normal growth as well as in response to nutrient starvation.</text>
</comment>
<dbReference type="Pfam" id="PF01433">
    <property type="entry name" value="Peptidase_M1"/>
    <property type="match status" value="1"/>
</dbReference>
<evidence type="ECO:0000256" key="12">
    <source>
        <dbReference type="ARBA" id="ARBA00059739"/>
    </source>
</evidence>
<keyword evidence="8" id="KW-0479">Metal-binding</keyword>
<dbReference type="InterPro" id="IPR024601">
    <property type="entry name" value="Peptidase_M1_pepN_C"/>
</dbReference>
<keyword evidence="7" id="KW-0645">Protease</keyword>
<dbReference type="EC" id="3.4.11.2" evidence="4 13"/>
<dbReference type="CDD" id="cd09600">
    <property type="entry name" value="M1_APN"/>
    <property type="match status" value="1"/>
</dbReference>
<dbReference type="RefSeq" id="WP_127767403.1">
    <property type="nucleotide sequence ID" value="NZ_SADE01000003.1"/>
</dbReference>
<evidence type="ECO:0000313" key="19">
    <source>
        <dbReference type="Proteomes" id="UP000287447"/>
    </source>
</evidence>
<dbReference type="PANTHER" id="PTHR46322">
    <property type="entry name" value="PUROMYCIN-SENSITIVE AMINOPEPTIDASE"/>
    <property type="match status" value="1"/>
</dbReference>
<comment type="caution">
    <text evidence="18">The sequence shown here is derived from an EMBL/GenBank/DDBJ whole genome shotgun (WGS) entry which is preliminary data.</text>
</comment>
<dbReference type="Pfam" id="PF17432">
    <property type="entry name" value="DUF3458_C"/>
    <property type="match status" value="1"/>
</dbReference>
<gene>
    <name evidence="18" type="ORF">EOI86_19860</name>
</gene>
<dbReference type="InterPro" id="IPR042097">
    <property type="entry name" value="Aminopeptidase_N-like_N_sf"/>
</dbReference>
<protein>
    <recommendedName>
        <fullName evidence="5 13">Aminopeptidase N</fullName>
        <ecNumber evidence="4 13">3.4.11.2</ecNumber>
    </recommendedName>
</protein>
<dbReference type="InterPro" id="IPR037144">
    <property type="entry name" value="Peptidase_M1_pepN_C_sf"/>
</dbReference>
<evidence type="ECO:0000259" key="16">
    <source>
        <dbReference type="Pfam" id="PF17432"/>
    </source>
</evidence>
<dbReference type="Gene3D" id="2.60.40.1730">
    <property type="entry name" value="tricorn interacting facor f3 domain"/>
    <property type="match status" value="1"/>
</dbReference>
<dbReference type="GO" id="GO:0008237">
    <property type="term" value="F:metallopeptidase activity"/>
    <property type="evidence" value="ECO:0007669"/>
    <property type="project" value="UniProtKB-UniRule"/>
</dbReference>
<dbReference type="SUPFAM" id="SSF55486">
    <property type="entry name" value="Metalloproteases ('zincins'), catalytic domain"/>
    <property type="match status" value="1"/>
</dbReference>
<dbReference type="NCBIfam" id="TIGR02414">
    <property type="entry name" value="pepN_proteo"/>
    <property type="match status" value="1"/>
</dbReference>
<evidence type="ECO:0000256" key="7">
    <source>
        <dbReference type="ARBA" id="ARBA00022670"/>
    </source>
</evidence>
<comment type="catalytic activity">
    <reaction evidence="1">
        <text>Release of an N-terminal amino acid, Xaa-|-Yaa- from a peptide, amide or arylamide. Xaa is preferably Ala, but may be most amino acids including Pro (slow action). When a terminal hydrophobic residue is followed by a prolyl residue, the two may be released as an intact Xaa-Pro dipeptide.</text>
        <dbReference type="EC" id="3.4.11.2"/>
    </reaction>
</comment>
<evidence type="ECO:0000256" key="3">
    <source>
        <dbReference type="ARBA" id="ARBA00010136"/>
    </source>
</evidence>
<dbReference type="Gene3D" id="2.60.40.1840">
    <property type="match status" value="1"/>
</dbReference>
<dbReference type="PRINTS" id="PR00756">
    <property type="entry name" value="ALADIPTASE"/>
</dbReference>
<evidence type="ECO:0000256" key="1">
    <source>
        <dbReference type="ARBA" id="ARBA00000098"/>
    </source>
</evidence>
<dbReference type="FunFam" id="3.30.2010.30:FF:000002">
    <property type="entry name" value="Putative aminopeptidase N"/>
    <property type="match status" value="1"/>
</dbReference>
<dbReference type="FunFam" id="1.10.390.10:FF:000002">
    <property type="entry name" value="Aminopeptidase N"/>
    <property type="match status" value="1"/>
</dbReference>
<dbReference type="InterPro" id="IPR045357">
    <property type="entry name" value="Aminopeptidase_N-like_N"/>
</dbReference>
<dbReference type="AlphaFoldDB" id="A0A3S2WQM5"/>
<dbReference type="InterPro" id="IPR027268">
    <property type="entry name" value="Peptidase_M4/M1_CTD_sf"/>
</dbReference>
<evidence type="ECO:0000256" key="8">
    <source>
        <dbReference type="ARBA" id="ARBA00022723"/>
    </source>
</evidence>
<feature type="domain" description="Peptidase M1 alanyl aminopeptidase C-terminal" evidence="16">
    <location>
        <begin position="553"/>
        <end position="877"/>
    </location>
</feature>
<sequence length="877" mass="96836">MKTDLPQTVRLADYEPPAFSVDAVDLTFDLEPQRTVVTAVLQLRRTGGAPGGPLVLDGENLDLLEVLVNGKKLSPPAYETSEDALTVFDPPEALTLETRVAINPKANTRLEGLYVSNTMFCTQCEAEGFRRITYFPDRPDVMATYRVTLRGDKAAYPVMLSNGNNVSNTDLGGGRHEAVWEDPFPKPSYLFALVAGDLAMVEDRFKTQSGRDVTLRIFVEHGNEDRCDYAMDSLIRSMRWDEERFGLEYDLDIFNIVAVSDFNMGAMENKSLNVFNAKYILADASTATDADFANIESIVAHEYFHNWTGNRVTCRDWFQLSLKEGLTVFRDQEFSSDQRSRPVKRIQDVRALRARQFPEDSGPLSHPVRPDAYIEINNFYTATVYEKGAEVIGMMQTLLGQDGFNDGLRLYFERHDGQAVTCDDFVAAMADANGKDLSHFKRWYSQSGTPEVTVTSAYDAGKKAYTLTLEQMTRPTPGQSEKQPLHIPLRIGLLGANGGDLDLVSDSGALDGGLVHLTEERQTVTFTNIPDRPVLSVNRGFGAPIALNTDQTDADLAFLMAHDSDPFARWEAGQQYATRLMKAAVTAMASGEAGDPKGQDAFVAAVKNILEDNSLDPAFKALAITLPTEEFVGEQLPVVHVDEIHAVRAALRRKIGADLQAEFRAAMAANEVREPFAPTAEQAGRRALRNAALAYLTADYGPEAAKLAKESFDRADNMTDTIAALSILTEVDGPERSAALEAFETRWKDNAQVMDKWFALQAVASRPDTLSHVKALTKHPCFDIRNPNKVRSLVGAFAMANPVRFHAKDGSGYTFLADSVIELDSLNPQVAARMLGTLGSWRRYDADRQALMRSALERIVAVPVLSKDSYEIASKSL</sequence>
<dbReference type="Pfam" id="PF11940">
    <property type="entry name" value="DUF3458"/>
    <property type="match status" value="1"/>
</dbReference>
<dbReference type="FunFam" id="2.60.40.1730:FF:000005">
    <property type="entry name" value="Aminopeptidase N"/>
    <property type="match status" value="1"/>
</dbReference>
<evidence type="ECO:0000256" key="2">
    <source>
        <dbReference type="ARBA" id="ARBA00001947"/>
    </source>
</evidence>
<evidence type="ECO:0000256" key="13">
    <source>
        <dbReference type="NCBIfam" id="TIGR02414"/>
    </source>
</evidence>
<dbReference type="PANTHER" id="PTHR46322:SF1">
    <property type="entry name" value="PUROMYCIN-SENSITIVE AMINOPEPTIDASE"/>
    <property type="match status" value="1"/>
</dbReference>
<evidence type="ECO:0000259" key="14">
    <source>
        <dbReference type="Pfam" id="PF01433"/>
    </source>
</evidence>
<evidence type="ECO:0000313" key="18">
    <source>
        <dbReference type="EMBL" id="RVU35082.1"/>
    </source>
</evidence>
<name>A0A3S2WQM5_9PROT</name>